<dbReference type="Gene3D" id="1.10.340.30">
    <property type="entry name" value="Hypothetical protein, domain 2"/>
    <property type="match status" value="1"/>
</dbReference>
<dbReference type="InterPro" id="IPR037046">
    <property type="entry name" value="AlkA_N_sf"/>
</dbReference>
<name>A0A1E5E369_9VIBR</name>
<dbReference type="SMART" id="SM01009">
    <property type="entry name" value="AlkA_N"/>
    <property type="match status" value="1"/>
</dbReference>
<evidence type="ECO:0000259" key="5">
    <source>
        <dbReference type="SMART" id="SM00478"/>
    </source>
</evidence>
<dbReference type="InterPro" id="IPR011257">
    <property type="entry name" value="DNA_glycosylase"/>
</dbReference>
<dbReference type="PANTHER" id="PTHR43003">
    <property type="entry name" value="DNA-3-METHYLADENINE GLYCOSYLASE"/>
    <property type="match status" value="1"/>
</dbReference>
<proteinExistence type="predicted"/>
<feature type="domain" description="DNA-3-methyladenine glycosylase AlkA N-terminal" evidence="6">
    <location>
        <begin position="8"/>
        <end position="132"/>
    </location>
</feature>
<dbReference type="InterPro" id="IPR023170">
    <property type="entry name" value="HhH_base_excis_C"/>
</dbReference>
<keyword evidence="8" id="KW-1185">Reference proteome</keyword>
<dbReference type="Gene3D" id="1.10.1670.10">
    <property type="entry name" value="Helix-hairpin-Helix base-excision DNA repair enzymes (C-terminal)"/>
    <property type="match status" value="1"/>
</dbReference>
<dbReference type="SMART" id="SM00478">
    <property type="entry name" value="ENDO3c"/>
    <property type="match status" value="1"/>
</dbReference>
<dbReference type="AlphaFoldDB" id="A0A1E5E369"/>
<evidence type="ECO:0000313" key="8">
    <source>
        <dbReference type="Proteomes" id="UP000094070"/>
    </source>
</evidence>
<organism evidence="7 8">
    <name type="scientific">Vibrio rumoiensis 1S-45</name>
    <dbReference type="NCBI Taxonomy" id="1188252"/>
    <lineage>
        <taxon>Bacteria</taxon>
        <taxon>Pseudomonadati</taxon>
        <taxon>Pseudomonadota</taxon>
        <taxon>Gammaproteobacteria</taxon>
        <taxon>Vibrionales</taxon>
        <taxon>Vibrionaceae</taxon>
        <taxon>Vibrio</taxon>
    </lineage>
</organism>
<dbReference type="GO" id="GO:0008725">
    <property type="term" value="F:DNA-3-methyladenine glycosylase activity"/>
    <property type="evidence" value="ECO:0007669"/>
    <property type="project" value="TreeGrafter"/>
</dbReference>
<comment type="catalytic activity">
    <reaction evidence="1">
        <text>Hydrolysis of alkylated DNA, releasing 3-methyladenine, 3-methylguanine, 7-methylguanine and 7-methyladenine.</text>
        <dbReference type="EC" id="3.2.2.21"/>
    </reaction>
</comment>
<evidence type="ECO:0000256" key="1">
    <source>
        <dbReference type="ARBA" id="ARBA00000086"/>
    </source>
</evidence>
<sequence length="301" mass="33716">MDCAHTRTDTLDCPKGFDYAFMLAFIAPRMIKGVEVVADNIYSRSFRFFDPKDSATVYLGYFKVAYLPHTNQLTLTTVSNQASAAAYVLQRVIFMFDLQTDLSQVEEVLKADLILQRGFENGRVPRMPKAFDPFEFCIRAVLGQQVSVKAATTLASRVAYAANLPVPHDFPDGIDCFFPQFEDLLEASFEGLGLTQSRMATLRTVIQALEVKEVSLEKDQIFEDYLTEWTSLTGVGPWTANYLAMRGLGIQDSFPDKDLGVLKALAVDGVYPSRKVVLEQAKAWQPYRAYATLCLWNGLGH</sequence>
<gene>
    <name evidence="7" type="ORF">A1QC_08275</name>
</gene>
<protein>
    <recommendedName>
        <fullName evidence="2">DNA-3-methyladenine glycosylase II</fullName>
        <ecNumber evidence="2">3.2.2.21</ecNumber>
    </recommendedName>
</protein>
<dbReference type="PANTHER" id="PTHR43003:SF13">
    <property type="entry name" value="DNA-3-METHYLADENINE GLYCOSYLASE 2"/>
    <property type="match status" value="1"/>
</dbReference>
<reference evidence="7 8" key="1">
    <citation type="journal article" date="2012" name="Science">
        <title>Ecological populations of bacteria act as socially cohesive units of antibiotic production and resistance.</title>
        <authorList>
            <person name="Cordero O.X."/>
            <person name="Wildschutte H."/>
            <person name="Kirkup B."/>
            <person name="Proehl S."/>
            <person name="Ngo L."/>
            <person name="Hussain F."/>
            <person name="Le Roux F."/>
            <person name="Mincer T."/>
            <person name="Polz M.F."/>
        </authorList>
    </citation>
    <scope>NUCLEOTIDE SEQUENCE [LARGE SCALE GENOMIC DNA]</scope>
    <source>
        <strain evidence="7 8">1S-45</strain>
    </source>
</reference>
<feature type="domain" description="HhH-GPD" evidence="5">
    <location>
        <begin position="142"/>
        <end position="300"/>
    </location>
</feature>
<keyword evidence="3" id="KW-0227">DNA damage</keyword>
<dbReference type="GO" id="GO:0032131">
    <property type="term" value="F:alkylated DNA binding"/>
    <property type="evidence" value="ECO:0007669"/>
    <property type="project" value="TreeGrafter"/>
</dbReference>
<keyword evidence="4" id="KW-0234">DNA repair</keyword>
<dbReference type="GO" id="GO:0006307">
    <property type="term" value="P:DNA alkylation repair"/>
    <property type="evidence" value="ECO:0007669"/>
    <property type="project" value="TreeGrafter"/>
</dbReference>
<dbReference type="GO" id="GO:0006285">
    <property type="term" value="P:base-excision repair, AP site formation"/>
    <property type="evidence" value="ECO:0007669"/>
    <property type="project" value="TreeGrafter"/>
</dbReference>
<dbReference type="STRING" id="1188252.A1QC_08275"/>
<evidence type="ECO:0000313" key="7">
    <source>
        <dbReference type="EMBL" id="OEF25753.1"/>
    </source>
</evidence>
<dbReference type="GO" id="GO:0005737">
    <property type="term" value="C:cytoplasm"/>
    <property type="evidence" value="ECO:0007669"/>
    <property type="project" value="TreeGrafter"/>
</dbReference>
<dbReference type="GO" id="GO:0043916">
    <property type="term" value="F:DNA-7-methylguanine glycosylase activity"/>
    <property type="evidence" value="ECO:0007669"/>
    <property type="project" value="TreeGrafter"/>
</dbReference>
<dbReference type="eggNOG" id="COG0122">
    <property type="taxonomic scope" value="Bacteria"/>
</dbReference>
<dbReference type="SUPFAM" id="SSF48150">
    <property type="entry name" value="DNA-glycosylase"/>
    <property type="match status" value="1"/>
</dbReference>
<dbReference type="InterPro" id="IPR003265">
    <property type="entry name" value="HhH-GPD_domain"/>
</dbReference>
<dbReference type="SUPFAM" id="SSF55945">
    <property type="entry name" value="TATA-box binding protein-like"/>
    <property type="match status" value="1"/>
</dbReference>
<evidence type="ECO:0000256" key="2">
    <source>
        <dbReference type="ARBA" id="ARBA00012000"/>
    </source>
</evidence>
<dbReference type="Gene3D" id="3.30.310.20">
    <property type="entry name" value="DNA-3-methyladenine glycosylase AlkA, N-terminal domain"/>
    <property type="match status" value="1"/>
</dbReference>
<accession>A0A1E5E369</accession>
<evidence type="ECO:0000259" key="6">
    <source>
        <dbReference type="SMART" id="SM01009"/>
    </source>
</evidence>
<evidence type="ECO:0000256" key="3">
    <source>
        <dbReference type="ARBA" id="ARBA00022763"/>
    </source>
</evidence>
<dbReference type="Pfam" id="PF06029">
    <property type="entry name" value="AlkA_N"/>
    <property type="match status" value="1"/>
</dbReference>
<dbReference type="InterPro" id="IPR010316">
    <property type="entry name" value="AlkA_N"/>
</dbReference>
<dbReference type="Proteomes" id="UP000094070">
    <property type="component" value="Unassembled WGS sequence"/>
</dbReference>
<comment type="caution">
    <text evidence="7">The sequence shown here is derived from an EMBL/GenBank/DDBJ whole genome shotgun (WGS) entry which is preliminary data.</text>
</comment>
<dbReference type="CDD" id="cd00056">
    <property type="entry name" value="ENDO3c"/>
    <property type="match status" value="1"/>
</dbReference>
<dbReference type="GO" id="GO:0032993">
    <property type="term" value="C:protein-DNA complex"/>
    <property type="evidence" value="ECO:0007669"/>
    <property type="project" value="TreeGrafter"/>
</dbReference>
<evidence type="ECO:0000256" key="4">
    <source>
        <dbReference type="ARBA" id="ARBA00023204"/>
    </source>
</evidence>
<dbReference type="EC" id="3.2.2.21" evidence="2"/>
<dbReference type="EMBL" id="AJYK02000058">
    <property type="protein sequence ID" value="OEF25753.1"/>
    <property type="molecule type" value="Genomic_DNA"/>
</dbReference>
<dbReference type="InterPro" id="IPR051912">
    <property type="entry name" value="Alkylbase_DNA_Glycosylase/TA"/>
</dbReference>